<dbReference type="SUPFAM" id="SSF48452">
    <property type="entry name" value="TPR-like"/>
    <property type="match status" value="2"/>
</dbReference>
<dbReference type="AlphaFoldDB" id="A0A286TZK2"/>
<evidence type="ECO:0000256" key="4">
    <source>
        <dbReference type="PROSITE-ProRule" id="PRU00339"/>
    </source>
</evidence>
<dbReference type="GO" id="GO:0005092">
    <property type="term" value="F:GDP-dissociation inhibitor activity"/>
    <property type="evidence" value="ECO:0007669"/>
    <property type="project" value="TreeGrafter"/>
</dbReference>
<keyword evidence="7" id="KW-1185">Reference proteome</keyword>
<evidence type="ECO:0000256" key="1">
    <source>
        <dbReference type="ARBA" id="ARBA00004496"/>
    </source>
</evidence>
<gene>
    <name evidence="6" type="ORF">SCALIN_C22_0013</name>
</gene>
<protein>
    <submittedName>
        <fullName evidence="6">Tetratricopeptide TPR_2</fullName>
    </submittedName>
</protein>
<dbReference type="EMBL" id="BAOS01000022">
    <property type="protein sequence ID" value="GAX61304.1"/>
    <property type="molecule type" value="Genomic_DNA"/>
</dbReference>
<dbReference type="GO" id="GO:0005938">
    <property type="term" value="C:cell cortex"/>
    <property type="evidence" value="ECO:0007669"/>
    <property type="project" value="TreeGrafter"/>
</dbReference>
<dbReference type="GO" id="GO:0001965">
    <property type="term" value="F:G-protein alpha-subunit binding"/>
    <property type="evidence" value="ECO:0007669"/>
    <property type="project" value="TreeGrafter"/>
</dbReference>
<dbReference type="InterPro" id="IPR052386">
    <property type="entry name" value="GPSM"/>
</dbReference>
<dbReference type="Pfam" id="PF13424">
    <property type="entry name" value="TPR_12"/>
    <property type="match status" value="3"/>
</dbReference>
<keyword evidence="4" id="KW-0802">TPR repeat</keyword>
<dbReference type="RefSeq" id="WP_096894695.1">
    <property type="nucleotide sequence ID" value="NZ_BAOS01000022.1"/>
</dbReference>
<organism evidence="6 7">
    <name type="scientific">Candidatus Scalindua japonica</name>
    <dbReference type="NCBI Taxonomy" id="1284222"/>
    <lineage>
        <taxon>Bacteria</taxon>
        <taxon>Pseudomonadati</taxon>
        <taxon>Planctomycetota</taxon>
        <taxon>Candidatus Brocadiia</taxon>
        <taxon>Candidatus Brocadiales</taxon>
        <taxon>Candidatus Scalinduaceae</taxon>
        <taxon>Candidatus Scalindua</taxon>
    </lineage>
</organism>
<dbReference type="Gene3D" id="1.25.40.10">
    <property type="entry name" value="Tetratricopeptide repeat domain"/>
    <property type="match status" value="3"/>
</dbReference>
<comment type="caution">
    <text evidence="6">The sequence shown here is derived from an EMBL/GenBank/DDBJ whole genome shotgun (WGS) entry which is preliminary data.</text>
</comment>
<feature type="repeat" description="TPR" evidence="4">
    <location>
        <begin position="294"/>
        <end position="327"/>
    </location>
</feature>
<dbReference type="OrthoDB" id="9778733at2"/>
<accession>A0A286TZK2</accession>
<keyword evidence="5" id="KW-0175">Coiled coil</keyword>
<keyword evidence="3" id="KW-0677">Repeat</keyword>
<comment type="subcellular location">
    <subcellularLocation>
        <location evidence="1">Cytoplasm</location>
    </subcellularLocation>
</comment>
<evidence type="ECO:0000313" key="6">
    <source>
        <dbReference type="EMBL" id="GAX61304.1"/>
    </source>
</evidence>
<reference evidence="6 7" key="1">
    <citation type="journal article" date="2017" name="Environ. Microbiol. Rep.">
        <title>Genetic diversity of marine anaerobic ammonium-oxidizing bacteria as revealed by genomic and proteomic analyses of 'Candidatus Scalindua japonica'.</title>
        <authorList>
            <person name="Oshiki M."/>
            <person name="Mizuto K."/>
            <person name="Kimura Z."/>
            <person name="Kindaichi T."/>
            <person name="Satoh H."/>
            <person name="Okabe S."/>
        </authorList>
    </citation>
    <scope>NUCLEOTIDE SEQUENCE [LARGE SCALE GENOMIC DNA]</scope>
    <source>
        <strain evidence="7">husup-a2</strain>
    </source>
</reference>
<dbReference type="PROSITE" id="PS50005">
    <property type="entry name" value="TPR"/>
    <property type="match status" value="6"/>
</dbReference>
<dbReference type="PROSITE" id="PS50293">
    <property type="entry name" value="TPR_REGION"/>
    <property type="match status" value="2"/>
</dbReference>
<feature type="repeat" description="TPR" evidence="4">
    <location>
        <begin position="254"/>
        <end position="287"/>
    </location>
</feature>
<keyword evidence="2" id="KW-0963">Cytoplasm</keyword>
<proteinExistence type="predicted"/>
<evidence type="ECO:0000256" key="5">
    <source>
        <dbReference type="SAM" id="Coils"/>
    </source>
</evidence>
<dbReference type="Proteomes" id="UP000218542">
    <property type="component" value="Unassembled WGS sequence"/>
</dbReference>
<evidence type="ECO:0000313" key="7">
    <source>
        <dbReference type="Proteomes" id="UP000218542"/>
    </source>
</evidence>
<feature type="repeat" description="TPR" evidence="4">
    <location>
        <begin position="374"/>
        <end position="407"/>
    </location>
</feature>
<feature type="repeat" description="TPR" evidence="4">
    <location>
        <begin position="334"/>
        <end position="367"/>
    </location>
</feature>
<feature type="coiled-coil region" evidence="5">
    <location>
        <begin position="75"/>
        <end position="102"/>
    </location>
</feature>
<dbReference type="PANTHER" id="PTHR45954:SF1">
    <property type="entry name" value="LD33695P"/>
    <property type="match status" value="1"/>
</dbReference>
<evidence type="ECO:0000256" key="2">
    <source>
        <dbReference type="ARBA" id="ARBA00022490"/>
    </source>
</evidence>
<feature type="repeat" description="TPR" evidence="4">
    <location>
        <begin position="214"/>
        <end position="247"/>
    </location>
</feature>
<dbReference type="InterPro" id="IPR019734">
    <property type="entry name" value="TPR_rpt"/>
</dbReference>
<name>A0A286TZK2_9BACT</name>
<dbReference type="PANTHER" id="PTHR45954">
    <property type="entry name" value="LD33695P"/>
    <property type="match status" value="1"/>
</dbReference>
<dbReference type="SMART" id="SM00028">
    <property type="entry name" value="TPR"/>
    <property type="match status" value="6"/>
</dbReference>
<feature type="repeat" description="TPR" evidence="4">
    <location>
        <begin position="176"/>
        <end position="209"/>
    </location>
</feature>
<sequence>MHLPDWIQKIPVSAKGIISAPLSLFSRRSSKGLQTEDGYKDNENDKNIETYDLTLINTEELAEKLSRHLPEQLSSHEKKAEMQELENTIKRLQQSNSDEYKHKVLRELSKGKITEAADILNKTTQHLMTSSMQPPKQPSKKTALDWIDVGNIMLLKGPHKSLTAFRKAVKMDNLNTEAWHRLGRVSYWTGNLKESRQAYEQILELEGKDEPLKAMSYSNLGTIYKKSGQLDKAEESYLESLEISETLDLQEEMAFANGNLGIIYYTRGEYDKAEEFYQKSLEINKTLNQQEGMATQYCNLGIIYKKRGDVDKAKQFYQKSLEINKSIGQKRGIASGYGNLGNIYKIRGELDKAEEFHLKSLEINKSLAQKRGMATDYGNLGNVYKIRGKLNKACNYWEKSLELFSNLKAEEQVNLTKKLIAENGKTDK</sequence>
<dbReference type="InterPro" id="IPR011990">
    <property type="entry name" value="TPR-like_helical_dom_sf"/>
</dbReference>
<evidence type="ECO:0000256" key="3">
    <source>
        <dbReference type="ARBA" id="ARBA00022737"/>
    </source>
</evidence>